<evidence type="ECO:0000256" key="2">
    <source>
        <dbReference type="ARBA" id="ARBA00022555"/>
    </source>
</evidence>
<dbReference type="Gene3D" id="3.40.50.1470">
    <property type="entry name" value="Peptidyl-tRNA hydrolase"/>
    <property type="match status" value="1"/>
</dbReference>
<name>A0A3B1D7C3_9ZZZZ</name>
<dbReference type="SUPFAM" id="SSF53178">
    <property type="entry name" value="Peptidyl-tRNA hydrolase-like"/>
    <property type="match status" value="1"/>
</dbReference>
<dbReference type="InterPro" id="IPR018171">
    <property type="entry name" value="Pept_tRNA_hydro_CS"/>
</dbReference>
<keyword evidence="4" id="KW-0694">RNA-binding</keyword>
<dbReference type="CDD" id="cd00462">
    <property type="entry name" value="PTH"/>
    <property type="match status" value="1"/>
</dbReference>
<dbReference type="GO" id="GO:0000049">
    <property type="term" value="F:tRNA binding"/>
    <property type="evidence" value="ECO:0007669"/>
    <property type="project" value="UniProtKB-KW"/>
</dbReference>
<evidence type="ECO:0000313" key="6">
    <source>
        <dbReference type="EMBL" id="VAX32044.1"/>
    </source>
</evidence>
<evidence type="ECO:0000256" key="4">
    <source>
        <dbReference type="ARBA" id="ARBA00022884"/>
    </source>
</evidence>
<proteinExistence type="inferred from homology"/>
<evidence type="ECO:0000256" key="1">
    <source>
        <dbReference type="ARBA" id="ARBA00013260"/>
    </source>
</evidence>
<dbReference type="EMBL" id="UOGH01000229">
    <property type="protein sequence ID" value="VAX32044.1"/>
    <property type="molecule type" value="Genomic_DNA"/>
</dbReference>
<dbReference type="HAMAP" id="MF_00083">
    <property type="entry name" value="Pept_tRNA_hydro_bact"/>
    <property type="match status" value="1"/>
</dbReference>
<dbReference type="PANTHER" id="PTHR17224:SF1">
    <property type="entry name" value="PEPTIDYL-TRNA HYDROLASE"/>
    <property type="match status" value="1"/>
</dbReference>
<dbReference type="GO" id="GO:0004045">
    <property type="term" value="F:peptidyl-tRNA hydrolase activity"/>
    <property type="evidence" value="ECO:0007669"/>
    <property type="project" value="UniProtKB-EC"/>
</dbReference>
<dbReference type="InterPro" id="IPR001328">
    <property type="entry name" value="Pept_tRNA_hydro"/>
</dbReference>
<sequence length="184" mass="20729">MWVIVGLGNPGRKYSLTRHNIGFRVIDYLSERLQIVFTEKEKYLKGEGLYKDNRLVLVKPLTYMNLSGVAVREVLRMRNCPPERLIVVHDDLALPVGRIKIRERGSSGGHRGIQSIIESTGTNEFIRVKIGIGRPPGVPAEVYVLKKFTPQEREIINEAVVSASDAVLSIIEKGVSRAMTEYNR</sequence>
<reference evidence="6" key="1">
    <citation type="submission" date="2018-06" db="EMBL/GenBank/DDBJ databases">
        <authorList>
            <person name="Zhirakovskaya E."/>
        </authorList>
    </citation>
    <scope>NUCLEOTIDE SEQUENCE</scope>
</reference>
<protein>
    <recommendedName>
        <fullName evidence="1">peptidyl-tRNA hydrolase</fullName>
        <ecNumber evidence="1">3.1.1.29</ecNumber>
    </recommendedName>
</protein>
<dbReference type="PANTHER" id="PTHR17224">
    <property type="entry name" value="PEPTIDYL-TRNA HYDROLASE"/>
    <property type="match status" value="1"/>
</dbReference>
<gene>
    <name evidence="6" type="ORF">MNBD_NITROSPIRAE02-601</name>
</gene>
<dbReference type="PROSITE" id="PS01195">
    <property type="entry name" value="PEPT_TRNA_HYDROL_1"/>
    <property type="match status" value="1"/>
</dbReference>
<keyword evidence="2" id="KW-0820">tRNA-binding</keyword>
<comment type="similarity">
    <text evidence="5">Belongs to the PTH family.</text>
</comment>
<accession>A0A3B1D7C3</accession>
<evidence type="ECO:0000256" key="3">
    <source>
        <dbReference type="ARBA" id="ARBA00022801"/>
    </source>
</evidence>
<evidence type="ECO:0000256" key="5">
    <source>
        <dbReference type="ARBA" id="ARBA00038063"/>
    </source>
</evidence>
<organism evidence="6">
    <name type="scientific">hydrothermal vent metagenome</name>
    <dbReference type="NCBI Taxonomy" id="652676"/>
    <lineage>
        <taxon>unclassified sequences</taxon>
        <taxon>metagenomes</taxon>
        <taxon>ecological metagenomes</taxon>
    </lineage>
</organism>
<dbReference type="NCBIfam" id="TIGR00447">
    <property type="entry name" value="pth"/>
    <property type="match status" value="1"/>
</dbReference>
<dbReference type="EC" id="3.1.1.29" evidence="1"/>
<dbReference type="AlphaFoldDB" id="A0A3B1D7C3"/>
<keyword evidence="3 6" id="KW-0378">Hydrolase</keyword>
<dbReference type="FunFam" id="3.40.50.1470:FF:000001">
    <property type="entry name" value="Peptidyl-tRNA hydrolase"/>
    <property type="match status" value="1"/>
</dbReference>
<dbReference type="InterPro" id="IPR036416">
    <property type="entry name" value="Pept_tRNA_hydro_sf"/>
</dbReference>
<dbReference type="Pfam" id="PF01195">
    <property type="entry name" value="Pept_tRNA_hydro"/>
    <property type="match status" value="1"/>
</dbReference>